<dbReference type="OrthoDB" id="363185at2759"/>
<evidence type="ECO:0000256" key="1">
    <source>
        <dbReference type="ARBA" id="ARBA00000868"/>
    </source>
</evidence>
<dbReference type="PANTHER" id="PTHR32315">
    <property type="entry name" value="ADENINE PHOSPHORIBOSYLTRANSFERASE"/>
    <property type="match status" value="1"/>
</dbReference>
<evidence type="ECO:0000256" key="2">
    <source>
        <dbReference type="ARBA" id="ARBA00003968"/>
    </source>
</evidence>
<dbReference type="EC" id="2.4.2.7" evidence="6"/>
<keyword evidence="7" id="KW-0963">Cytoplasm</keyword>
<dbReference type="NCBIfam" id="NF002634">
    <property type="entry name" value="PRK02304.1-3"/>
    <property type="match status" value="1"/>
</dbReference>
<dbReference type="InterPro" id="IPR005764">
    <property type="entry name" value="Ade_phspho_trans"/>
</dbReference>
<dbReference type="CDD" id="cd06223">
    <property type="entry name" value="PRTases_typeI"/>
    <property type="match status" value="1"/>
</dbReference>
<comment type="function">
    <text evidence="2">Catalyzes a salvage reaction resulting in the formation of AMP, that is energically less costly than de novo synthesis.</text>
</comment>
<comment type="catalytic activity">
    <reaction evidence="1">
        <text>AMP + diphosphate = 5-phospho-alpha-D-ribose 1-diphosphate + adenine</text>
        <dbReference type="Rhea" id="RHEA:16609"/>
        <dbReference type="ChEBI" id="CHEBI:16708"/>
        <dbReference type="ChEBI" id="CHEBI:33019"/>
        <dbReference type="ChEBI" id="CHEBI:58017"/>
        <dbReference type="ChEBI" id="CHEBI:456215"/>
        <dbReference type="EC" id="2.4.2.7"/>
    </reaction>
</comment>
<dbReference type="HAMAP" id="MF_00004">
    <property type="entry name" value="Aden_phosphoribosyltr"/>
    <property type="match status" value="1"/>
</dbReference>
<dbReference type="EMBL" id="MCGN01000012">
    <property type="protein sequence ID" value="ORY90512.1"/>
    <property type="molecule type" value="Genomic_DNA"/>
</dbReference>
<evidence type="ECO:0000256" key="6">
    <source>
        <dbReference type="ARBA" id="ARBA00011893"/>
    </source>
</evidence>
<dbReference type="InterPro" id="IPR029057">
    <property type="entry name" value="PRTase-like"/>
</dbReference>
<evidence type="ECO:0000256" key="4">
    <source>
        <dbReference type="ARBA" id="ARBA00004659"/>
    </source>
</evidence>
<keyword evidence="10" id="KW-0660">Purine salvage</keyword>
<dbReference type="OMA" id="ITHFVYH"/>
<evidence type="ECO:0000256" key="3">
    <source>
        <dbReference type="ARBA" id="ARBA00004496"/>
    </source>
</evidence>
<dbReference type="GO" id="GO:0016208">
    <property type="term" value="F:AMP binding"/>
    <property type="evidence" value="ECO:0007669"/>
    <property type="project" value="TreeGrafter"/>
</dbReference>
<feature type="domain" description="Phosphoribosyltransferase" evidence="11">
    <location>
        <begin position="43"/>
        <end position="175"/>
    </location>
</feature>
<dbReference type="GO" id="GO:0006166">
    <property type="term" value="P:purine ribonucleoside salvage"/>
    <property type="evidence" value="ECO:0007669"/>
    <property type="project" value="UniProtKB-KW"/>
</dbReference>
<dbReference type="InterPro" id="IPR050054">
    <property type="entry name" value="UPRTase/APRTase"/>
</dbReference>
<comment type="similarity">
    <text evidence="5">Belongs to the purine/pyrimidine phosphoribosyltransferase family.</text>
</comment>
<evidence type="ECO:0000313" key="12">
    <source>
        <dbReference type="EMBL" id="ORY90512.1"/>
    </source>
</evidence>
<dbReference type="Pfam" id="PF00156">
    <property type="entry name" value="Pribosyltran"/>
    <property type="match status" value="1"/>
</dbReference>
<proteinExistence type="inferred from homology"/>
<dbReference type="UniPathway" id="UPA00588">
    <property type="reaction ID" value="UER00646"/>
</dbReference>
<reference evidence="12 13" key="1">
    <citation type="submission" date="2016-07" db="EMBL/GenBank/DDBJ databases">
        <title>Pervasive Adenine N6-methylation of Active Genes in Fungi.</title>
        <authorList>
            <consortium name="DOE Joint Genome Institute"/>
            <person name="Mondo S.J."/>
            <person name="Dannebaum R.O."/>
            <person name="Kuo R.C."/>
            <person name="Labutti K."/>
            <person name="Haridas S."/>
            <person name="Kuo A."/>
            <person name="Salamov A."/>
            <person name="Ahrendt S.R."/>
            <person name="Lipzen A."/>
            <person name="Sullivan W."/>
            <person name="Andreopoulos W.B."/>
            <person name="Clum A."/>
            <person name="Lindquist E."/>
            <person name="Daum C."/>
            <person name="Ramamoorthy G.K."/>
            <person name="Gryganskyi A."/>
            <person name="Culley D."/>
            <person name="Magnuson J.K."/>
            <person name="James T.Y."/>
            <person name="O'Malley M.A."/>
            <person name="Stajich J.E."/>
            <person name="Spatafora J.W."/>
            <person name="Visel A."/>
            <person name="Grigoriev I.V."/>
        </authorList>
    </citation>
    <scope>NUCLEOTIDE SEQUENCE [LARGE SCALE GENOMIC DNA]</scope>
    <source>
        <strain evidence="12 13">NRRL 2496</strain>
    </source>
</reference>
<keyword evidence="13" id="KW-1185">Reference proteome</keyword>
<gene>
    <name evidence="12" type="ORF">BCR43DRAFT_528140</name>
</gene>
<comment type="subcellular location">
    <subcellularLocation>
        <location evidence="3">Cytoplasm</location>
    </subcellularLocation>
</comment>
<protein>
    <recommendedName>
        <fullName evidence="6">adenine phosphoribosyltransferase</fullName>
        <ecNumber evidence="6">2.4.2.7</ecNumber>
    </recommendedName>
</protein>
<dbReference type="PANTHER" id="PTHR32315:SF3">
    <property type="entry name" value="ADENINE PHOSPHORIBOSYLTRANSFERASE"/>
    <property type="match status" value="1"/>
</dbReference>
<sequence>MTHHDIERIKSLLGTHEDFPQKGIVFKDLFPVFQDPTAVEAMISNFVHHINSTHEEKIDVVVGLDARGFLLGPLVAMRLGCAFVPVRKQGKLPGECVKAVYEKEYGQDVFEMQKSAVKPNARVIVIDDLLATGGSAGGAGDLIRQCGAKTVEYVFVMELAFLSGAKKLDAPVYSLIQL</sequence>
<keyword evidence="8 12" id="KW-0328">Glycosyltransferase</keyword>
<evidence type="ECO:0000313" key="13">
    <source>
        <dbReference type="Proteomes" id="UP000242180"/>
    </source>
</evidence>
<dbReference type="Proteomes" id="UP000242180">
    <property type="component" value="Unassembled WGS sequence"/>
</dbReference>
<dbReference type="NCBIfam" id="TIGR01090">
    <property type="entry name" value="apt"/>
    <property type="match status" value="1"/>
</dbReference>
<dbReference type="InterPro" id="IPR000836">
    <property type="entry name" value="PRTase_dom"/>
</dbReference>
<accession>A0A1X2H0B0</accession>
<dbReference type="GO" id="GO:0005737">
    <property type="term" value="C:cytoplasm"/>
    <property type="evidence" value="ECO:0007669"/>
    <property type="project" value="UniProtKB-SubCell"/>
</dbReference>
<dbReference type="Gene3D" id="3.40.50.2020">
    <property type="match status" value="1"/>
</dbReference>
<evidence type="ECO:0000256" key="7">
    <source>
        <dbReference type="ARBA" id="ARBA00022490"/>
    </source>
</evidence>
<dbReference type="GO" id="GO:0006168">
    <property type="term" value="P:adenine salvage"/>
    <property type="evidence" value="ECO:0007669"/>
    <property type="project" value="InterPro"/>
</dbReference>
<dbReference type="AlphaFoldDB" id="A0A1X2H0B0"/>
<comment type="pathway">
    <text evidence="4">Purine metabolism; AMP biosynthesis via salvage pathway; AMP from adenine: step 1/1.</text>
</comment>
<dbReference type="FunFam" id="3.40.50.2020:FF:000021">
    <property type="entry name" value="Adenine phosphoribosyltransferase"/>
    <property type="match status" value="1"/>
</dbReference>
<keyword evidence="9 12" id="KW-0808">Transferase</keyword>
<organism evidence="12 13">
    <name type="scientific">Syncephalastrum racemosum</name>
    <name type="common">Filamentous fungus</name>
    <dbReference type="NCBI Taxonomy" id="13706"/>
    <lineage>
        <taxon>Eukaryota</taxon>
        <taxon>Fungi</taxon>
        <taxon>Fungi incertae sedis</taxon>
        <taxon>Mucoromycota</taxon>
        <taxon>Mucoromycotina</taxon>
        <taxon>Mucoromycetes</taxon>
        <taxon>Mucorales</taxon>
        <taxon>Syncephalastraceae</taxon>
        <taxon>Syncephalastrum</taxon>
    </lineage>
</organism>
<evidence type="ECO:0000256" key="5">
    <source>
        <dbReference type="ARBA" id="ARBA00008391"/>
    </source>
</evidence>
<dbReference type="InParanoid" id="A0A1X2H0B0"/>
<evidence type="ECO:0000259" key="11">
    <source>
        <dbReference type="Pfam" id="PF00156"/>
    </source>
</evidence>
<dbReference type="STRING" id="13706.A0A1X2H0B0"/>
<dbReference type="FunCoup" id="A0A1X2H0B0">
    <property type="interactions" value="483"/>
</dbReference>
<dbReference type="SUPFAM" id="SSF53271">
    <property type="entry name" value="PRTase-like"/>
    <property type="match status" value="1"/>
</dbReference>
<evidence type="ECO:0000256" key="9">
    <source>
        <dbReference type="ARBA" id="ARBA00022679"/>
    </source>
</evidence>
<name>A0A1X2H0B0_SYNRA</name>
<evidence type="ECO:0000256" key="10">
    <source>
        <dbReference type="ARBA" id="ARBA00022726"/>
    </source>
</evidence>
<dbReference type="GO" id="GO:0003999">
    <property type="term" value="F:adenine phosphoribosyltransferase activity"/>
    <property type="evidence" value="ECO:0007669"/>
    <property type="project" value="UniProtKB-EC"/>
</dbReference>
<dbReference type="NCBIfam" id="NF002636">
    <property type="entry name" value="PRK02304.1-5"/>
    <property type="match status" value="1"/>
</dbReference>
<comment type="caution">
    <text evidence="12">The sequence shown here is derived from an EMBL/GenBank/DDBJ whole genome shotgun (WGS) entry which is preliminary data.</text>
</comment>
<evidence type="ECO:0000256" key="8">
    <source>
        <dbReference type="ARBA" id="ARBA00022676"/>
    </source>
</evidence>
<dbReference type="GO" id="GO:0002055">
    <property type="term" value="F:adenine binding"/>
    <property type="evidence" value="ECO:0007669"/>
    <property type="project" value="TreeGrafter"/>
</dbReference>
<dbReference type="GO" id="GO:0044209">
    <property type="term" value="P:AMP salvage"/>
    <property type="evidence" value="ECO:0007669"/>
    <property type="project" value="UniProtKB-UniPathway"/>
</dbReference>